<evidence type="ECO:0000313" key="2">
    <source>
        <dbReference type="Proteomes" id="UP000248021"/>
    </source>
</evidence>
<dbReference type="AlphaFoldDB" id="A0A2V3U8I5"/>
<dbReference type="RefSeq" id="WP_110374471.1">
    <property type="nucleotide sequence ID" value="NZ_JAHBRY010000001.1"/>
</dbReference>
<organism evidence="1 2">
    <name type="scientific">Chelatococcus asaccharovorans</name>
    <dbReference type="NCBI Taxonomy" id="28210"/>
    <lineage>
        <taxon>Bacteria</taxon>
        <taxon>Pseudomonadati</taxon>
        <taxon>Pseudomonadota</taxon>
        <taxon>Alphaproteobacteria</taxon>
        <taxon>Hyphomicrobiales</taxon>
        <taxon>Chelatococcaceae</taxon>
        <taxon>Chelatococcus</taxon>
    </lineage>
</organism>
<name>A0A2V3U8I5_9HYPH</name>
<sequence>MGRTDGTYADFQSEGDKAWNALDIAGQFESVRAHAERIAADCLEGRAPNVLPVCELEARGTEIQFAADVPLVPSICPVVILAGSNYDMGRQYARQVIEIYGGWIFRRQAQRSFSEDERREMARWEEQLATYMPEILDFVRGWAEGAGDAGVPMSYEQVLAIWTGTLPPSRSVRPMALALTDTHNKITTAAYLGVSTATLDHDDMCSGACAWGEATPDGKLVAGATTDHDCTFQATIVAYPERGNSFIYTPFSVNGSIPVLGRFFMAGHPGMNSKGLAYVHHGGANTGEPREQWGYGVRRGPATFHLMQFAASAVEARDIQIGWPVGDTAISLGTAGGLFADARYGCSIEARAGSPDNPDPIIREGTYDALGRSYSFLYATNNALDPRSRWLNAAPAQGCRYSLAGGWHTFDPSAIFSGDAGEAFRRLSSKNSEGRNRQFYASLMLGYGRIDASYMTTVYRQTGSIPAGDYDEVCAAWHKGAQWDCSAAHRANAFTVVMEPAADGTGRYHACVGPADRALACRDPGHGYYYYDETNAFWTLTLADTPEQLVADAGNTARREILRAGRMLDHLAVGFAGKALLSRYLDLAHISLQKADDLCTGADLPDRDSKLAHLAKITRYFTRAQVRARQVIEAIEPPPTDPKTLITPPVAGAAIYNREAV</sequence>
<accession>A0A2V3U8I5</accession>
<dbReference type="Gene3D" id="3.60.60.10">
    <property type="entry name" value="Penicillin V Acylase, Chain A"/>
    <property type="match status" value="1"/>
</dbReference>
<dbReference type="Proteomes" id="UP000248021">
    <property type="component" value="Unassembled WGS sequence"/>
</dbReference>
<reference evidence="1 2" key="1">
    <citation type="submission" date="2018-05" db="EMBL/GenBank/DDBJ databases">
        <title>Genomic Encyclopedia of Type Strains, Phase IV (KMG-IV): sequencing the most valuable type-strain genomes for metagenomic binning, comparative biology and taxonomic classification.</title>
        <authorList>
            <person name="Goeker M."/>
        </authorList>
    </citation>
    <scope>NUCLEOTIDE SEQUENCE [LARGE SCALE GENOMIC DNA]</scope>
    <source>
        <strain evidence="1 2">DSM 6462</strain>
    </source>
</reference>
<comment type="caution">
    <text evidence="1">The sequence shown here is derived from an EMBL/GenBank/DDBJ whole genome shotgun (WGS) entry which is preliminary data.</text>
</comment>
<keyword evidence="2" id="KW-1185">Reference proteome</keyword>
<dbReference type="EMBL" id="QJJK01000004">
    <property type="protein sequence ID" value="PXW60125.1"/>
    <property type="molecule type" value="Genomic_DNA"/>
</dbReference>
<proteinExistence type="predicted"/>
<gene>
    <name evidence="1" type="ORF">C7450_104177</name>
</gene>
<evidence type="ECO:0000313" key="1">
    <source>
        <dbReference type="EMBL" id="PXW60125.1"/>
    </source>
</evidence>
<dbReference type="OrthoDB" id="3396533at2"/>
<protein>
    <submittedName>
        <fullName evidence="1">Uncharacterized protein</fullName>
    </submittedName>
</protein>